<dbReference type="Proteomes" id="UP000004754">
    <property type="component" value="Unassembled WGS sequence"/>
</dbReference>
<dbReference type="GO" id="GO:0032259">
    <property type="term" value="P:methylation"/>
    <property type="evidence" value="ECO:0007669"/>
    <property type="project" value="UniProtKB-KW"/>
</dbReference>
<feature type="binding site" evidence="4">
    <location>
        <begin position="113"/>
        <end position="114"/>
    </location>
    <ligand>
        <name>S-adenosyl-L-methionine</name>
        <dbReference type="ChEBI" id="CHEBI:59789"/>
    </ligand>
</feature>
<dbReference type="EMBL" id="AEQN01000034">
    <property type="protein sequence ID" value="EFV00477.1"/>
    <property type="molecule type" value="Genomic_DNA"/>
</dbReference>
<dbReference type="HOGENOM" id="CLU_037990_0_0_9"/>
<comment type="function">
    <text evidence="4">Methyltransferase required for the conversion of demethylmenaquinol (DMKH2) to menaquinol (MKH2).</text>
</comment>
<dbReference type="GO" id="GO:0043770">
    <property type="term" value="F:demethylmenaquinone methyltransferase activity"/>
    <property type="evidence" value="ECO:0007669"/>
    <property type="project" value="UniProtKB-UniRule"/>
</dbReference>
<reference evidence="5 6" key="1">
    <citation type="submission" date="2010-12" db="EMBL/GenBank/DDBJ databases">
        <authorList>
            <person name="Muzny D."/>
            <person name="Qin X."/>
            <person name="Deng J."/>
            <person name="Jiang H."/>
            <person name="Liu Y."/>
            <person name="Qu J."/>
            <person name="Song X.-Z."/>
            <person name="Zhang L."/>
            <person name="Thornton R."/>
            <person name="Coyle M."/>
            <person name="Francisco L."/>
            <person name="Jackson L."/>
            <person name="Javaid M."/>
            <person name="Korchina V."/>
            <person name="Kovar C."/>
            <person name="Mata R."/>
            <person name="Mathew T."/>
            <person name="Ngo R."/>
            <person name="Nguyen L."/>
            <person name="Nguyen N."/>
            <person name="Okwuonu G."/>
            <person name="Ongeri F."/>
            <person name="Pham C."/>
            <person name="Simmons D."/>
            <person name="Wilczek-Boney K."/>
            <person name="Hale W."/>
            <person name="Jakkamsetti A."/>
            <person name="Pham P."/>
            <person name="Ruth R."/>
            <person name="San Lucas F."/>
            <person name="Warren J."/>
            <person name="Zhang J."/>
            <person name="Zhao Z."/>
            <person name="Zhou C."/>
            <person name="Zhu D."/>
            <person name="Lee S."/>
            <person name="Bess C."/>
            <person name="Blankenburg K."/>
            <person name="Forbes L."/>
            <person name="Fu Q."/>
            <person name="Gubbala S."/>
            <person name="Hirani K."/>
            <person name="Jayaseelan J.C."/>
            <person name="Lara F."/>
            <person name="Munidasa M."/>
            <person name="Palculict T."/>
            <person name="Patil S."/>
            <person name="Pu L.-L."/>
            <person name="Saada N."/>
            <person name="Tang L."/>
            <person name="Weissenberger G."/>
            <person name="Zhu Y."/>
            <person name="Hemphill L."/>
            <person name="Shang Y."/>
            <person name="Youmans B."/>
            <person name="Ayvaz T."/>
            <person name="Ross M."/>
            <person name="Santibanez J."/>
            <person name="Aqrawi P."/>
            <person name="Gross S."/>
            <person name="Joshi V."/>
            <person name="Fowler G."/>
            <person name="Nazareth L."/>
            <person name="Reid J."/>
            <person name="Worley K."/>
            <person name="Petrosino J."/>
            <person name="Highlander S."/>
            <person name="Gibbs R."/>
        </authorList>
    </citation>
    <scope>NUCLEOTIDE SEQUENCE [LARGE SCALE GENOMIC DNA]</scope>
    <source>
        <strain evidence="5 6">ATCC 23263</strain>
    </source>
</reference>
<dbReference type="PROSITE" id="PS51608">
    <property type="entry name" value="SAM_MT_UBIE"/>
    <property type="match status" value="1"/>
</dbReference>
<dbReference type="InterPro" id="IPR029063">
    <property type="entry name" value="SAM-dependent_MTases_sf"/>
</dbReference>
<evidence type="ECO:0000313" key="5">
    <source>
        <dbReference type="EMBL" id="EFV00477.1"/>
    </source>
</evidence>
<dbReference type="AlphaFoldDB" id="E6MKE0"/>
<keyword evidence="5" id="KW-0830">Ubiquinone</keyword>
<evidence type="ECO:0000313" key="6">
    <source>
        <dbReference type="Proteomes" id="UP000004754"/>
    </source>
</evidence>
<keyword evidence="2 4" id="KW-0808">Transferase</keyword>
<dbReference type="UniPathway" id="UPA00079">
    <property type="reaction ID" value="UER00169"/>
</dbReference>
<dbReference type="HAMAP" id="MF_01813">
    <property type="entry name" value="MenG_UbiE_methyltr"/>
    <property type="match status" value="1"/>
</dbReference>
<dbReference type="NCBIfam" id="TIGR01934">
    <property type="entry name" value="MenG_MenH_UbiE"/>
    <property type="match status" value="1"/>
</dbReference>
<dbReference type="RefSeq" id="WP_006599897.1">
    <property type="nucleotide sequence ID" value="NZ_GL622359.1"/>
</dbReference>
<evidence type="ECO:0000256" key="2">
    <source>
        <dbReference type="ARBA" id="ARBA00022679"/>
    </source>
</evidence>
<dbReference type="PANTHER" id="PTHR43591:SF24">
    <property type="entry name" value="2-METHOXY-6-POLYPRENYL-1,4-BENZOQUINOL METHYLASE, MITOCHONDRIAL"/>
    <property type="match status" value="1"/>
</dbReference>
<proteinExistence type="inferred from homology"/>
<dbReference type="OrthoDB" id="9784101at2"/>
<dbReference type="Pfam" id="PF01209">
    <property type="entry name" value="Ubie_methyltran"/>
    <property type="match status" value="1"/>
</dbReference>
<evidence type="ECO:0000256" key="4">
    <source>
        <dbReference type="HAMAP-Rule" id="MF_01813"/>
    </source>
</evidence>
<dbReference type="CDD" id="cd02440">
    <property type="entry name" value="AdoMet_MTases"/>
    <property type="match status" value="1"/>
</dbReference>
<comment type="pathway">
    <text evidence="4">Quinol/quinone metabolism; menaquinone biosynthesis; menaquinol from 1,4-dihydroxy-2-naphthoate: step 2/2.</text>
</comment>
<dbReference type="STRING" id="887929.HMP0721_2476"/>
<dbReference type="SUPFAM" id="SSF53335">
    <property type="entry name" value="S-adenosyl-L-methionine-dependent methyltransferases"/>
    <property type="match status" value="1"/>
</dbReference>
<evidence type="ECO:0000256" key="3">
    <source>
        <dbReference type="ARBA" id="ARBA00022691"/>
    </source>
</evidence>
<keyword evidence="3 4" id="KW-0949">S-adenosyl-L-methionine</keyword>
<dbReference type="PANTHER" id="PTHR43591">
    <property type="entry name" value="METHYLTRANSFERASE"/>
    <property type="match status" value="1"/>
</dbReference>
<comment type="caution">
    <text evidence="4">Lacks conserved residue(s) required for the propagation of feature annotation.</text>
</comment>
<dbReference type="EC" id="2.1.1.163" evidence="4"/>
<comment type="catalytic activity">
    <reaction evidence="4">
        <text>a 2-demethylmenaquinol + S-adenosyl-L-methionine = a menaquinol + S-adenosyl-L-homocysteine + H(+)</text>
        <dbReference type="Rhea" id="RHEA:42640"/>
        <dbReference type="Rhea" id="RHEA-COMP:9539"/>
        <dbReference type="Rhea" id="RHEA-COMP:9563"/>
        <dbReference type="ChEBI" id="CHEBI:15378"/>
        <dbReference type="ChEBI" id="CHEBI:18151"/>
        <dbReference type="ChEBI" id="CHEBI:55437"/>
        <dbReference type="ChEBI" id="CHEBI:57856"/>
        <dbReference type="ChEBI" id="CHEBI:59789"/>
        <dbReference type="EC" id="2.1.1.163"/>
    </reaction>
</comment>
<sequence length="239" mass="26931">MDVKPEALPAKRERVHNVFESISEHYDGGNRRISLGLQRRWKAALIAELAETTPPRQGVLDLCCGTGDIAIGLAERRPDLTITGVDFSENMLAVARQKTSEAFRARLHWTVGDAMHLDFPNGSFSAACIAFGLRNTEDYAQVLGEMRRVLVPGGRLYCLDSLVPEAGLVRPFYRLYFKHIMPILGGGSRHRQAYRWLWESTEQFLSKRDMVDLFQTIGLRAIGERSFLFGACMMFCGCK</sequence>
<feature type="binding site" evidence="4">
    <location>
        <position position="66"/>
    </location>
    <ligand>
        <name>S-adenosyl-L-methionine</name>
        <dbReference type="ChEBI" id="CHEBI:59789"/>
    </ligand>
</feature>
<evidence type="ECO:0000256" key="1">
    <source>
        <dbReference type="ARBA" id="ARBA00022603"/>
    </source>
</evidence>
<feature type="binding site" evidence="4">
    <location>
        <position position="86"/>
    </location>
    <ligand>
        <name>S-adenosyl-L-methionine</name>
        <dbReference type="ChEBI" id="CHEBI:59789"/>
    </ligand>
</feature>
<dbReference type="GO" id="GO:0009234">
    <property type="term" value="P:menaquinone biosynthetic process"/>
    <property type="evidence" value="ECO:0007669"/>
    <property type="project" value="UniProtKB-UniRule"/>
</dbReference>
<dbReference type="InterPro" id="IPR004033">
    <property type="entry name" value="UbiE/COQ5_MeTrFase"/>
</dbReference>
<accession>E6MKE0</accession>
<keyword evidence="6" id="KW-1185">Reference proteome</keyword>
<protein>
    <recommendedName>
        <fullName evidence="4">Demethylmenaquinone methyltransferase</fullName>
        <ecNumber evidence="4">2.1.1.163</ecNumber>
    </recommendedName>
</protein>
<comment type="caution">
    <text evidence="5">The sequence shown here is derived from an EMBL/GenBank/DDBJ whole genome shotgun (WGS) entry which is preliminary data.</text>
</comment>
<dbReference type="Gene3D" id="3.40.50.150">
    <property type="entry name" value="Vaccinia Virus protein VP39"/>
    <property type="match status" value="1"/>
</dbReference>
<gene>
    <name evidence="4" type="primary">menG</name>
    <name evidence="5" type="ORF">HMP0721_2476</name>
</gene>
<comment type="similarity">
    <text evidence="4">Belongs to the class I-like SAM-binding methyltransferase superfamily. MenG/UbiE family.</text>
</comment>
<keyword evidence="4" id="KW-0474">Menaquinone biosynthesis</keyword>
<organism evidence="5 6">
    <name type="scientific">Pseudoramibacter alactolyticus ATCC 23263</name>
    <dbReference type="NCBI Taxonomy" id="887929"/>
    <lineage>
        <taxon>Bacteria</taxon>
        <taxon>Bacillati</taxon>
        <taxon>Bacillota</taxon>
        <taxon>Clostridia</taxon>
        <taxon>Eubacteriales</taxon>
        <taxon>Eubacteriaceae</taxon>
        <taxon>Pseudoramibacter</taxon>
    </lineage>
</organism>
<dbReference type="eggNOG" id="COG2226">
    <property type="taxonomic scope" value="Bacteria"/>
</dbReference>
<keyword evidence="1 4" id="KW-0489">Methyltransferase</keyword>
<name>E6MKE0_9FIRM</name>